<dbReference type="Gene3D" id="1.10.1660.10">
    <property type="match status" value="1"/>
</dbReference>
<dbReference type="PANTHER" id="PTHR30204:SF98">
    <property type="entry name" value="HTH-TYPE TRANSCRIPTIONAL REGULATOR ADHR"/>
    <property type="match status" value="1"/>
</dbReference>
<evidence type="ECO:0000259" key="3">
    <source>
        <dbReference type="PROSITE" id="PS50937"/>
    </source>
</evidence>
<accession>A0A9X4XP13</accession>
<feature type="domain" description="HTH merR-type" evidence="3">
    <location>
        <begin position="4"/>
        <end position="72"/>
    </location>
</feature>
<name>A0A9X4XP13_9BRAD</name>
<evidence type="ECO:0000313" key="5">
    <source>
        <dbReference type="Proteomes" id="UP000438991"/>
    </source>
</evidence>
<organism evidence="4 5">
    <name type="scientific">Rhodoplanes serenus</name>
    <dbReference type="NCBI Taxonomy" id="200615"/>
    <lineage>
        <taxon>Bacteria</taxon>
        <taxon>Pseudomonadati</taxon>
        <taxon>Pseudomonadota</taxon>
        <taxon>Alphaproteobacteria</taxon>
        <taxon>Hyphomicrobiales</taxon>
        <taxon>Nitrobacteraceae</taxon>
        <taxon>Rhodoplanes</taxon>
    </lineage>
</organism>
<dbReference type="PROSITE" id="PS50937">
    <property type="entry name" value="HTH_MERR_2"/>
    <property type="match status" value="1"/>
</dbReference>
<keyword evidence="1" id="KW-0238">DNA-binding</keyword>
<gene>
    <name evidence="4" type="ORF">GJ689_20885</name>
</gene>
<dbReference type="Pfam" id="PF13411">
    <property type="entry name" value="MerR_1"/>
    <property type="match status" value="1"/>
</dbReference>
<reference evidence="4 5" key="1">
    <citation type="submission" date="2019-11" db="EMBL/GenBank/DDBJ databases">
        <title>Whole-genome sequence of Rhodoplanes serenus DSM 18633, type strain.</title>
        <authorList>
            <person name="Kyndt J.A."/>
            <person name="Meyer T.E."/>
        </authorList>
    </citation>
    <scope>NUCLEOTIDE SEQUENCE [LARGE SCALE GENOMIC DNA]</scope>
    <source>
        <strain evidence="4 5">DSM 18633</strain>
    </source>
</reference>
<proteinExistence type="predicted"/>
<dbReference type="InterPro" id="IPR047057">
    <property type="entry name" value="MerR_fam"/>
</dbReference>
<dbReference type="AlphaFoldDB" id="A0A9X4XP13"/>
<dbReference type="InterPro" id="IPR009061">
    <property type="entry name" value="DNA-bd_dom_put_sf"/>
</dbReference>
<dbReference type="RefSeq" id="WP_155481079.1">
    <property type="nucleotide sequence ID" value="NZ_WNKV01000019.1"/>
</dbReference>
<dbReference type="EMBL" id="WNKV01000019">
    <property type="protein sequence ID" value="MTW18660.1"/>
    <property type="molecule type" value="Genomic_DNA"/>
</dbReference>
<dbReference type="PANTHER" id="PTHR30204">
    <property type="entry name" value="REDOX-CYCLING DRUG-SENSING TRANSCRIPTIONAL ACTIVATOR SOXR"/>
    <property type="match status" value="1"/>
</dbReference>
<dbReference type="InterPro" id="IPR000551">
    <property type="entry name" value="MerR-type_HTH_dom"/>
</dbReference>
<dbReference type="CDD" id="cd01109">
    <property type="entry name" value="HTH_YyaN"/>
    <property type="match status" value="1"/>
</dbReference>
<comment type="caution">
    <text evidence="4">The sequence shown here is derived from an EMBL/GenBank/DDBJ whole genome shotgun (WGS) entry which is preliminary data.</text>
</comment>
<dbReference type="SMART" id="SM00422">
    <property type="entry name" value="HTH_MERR"/>
    <property type="match status" value="1"/>
</dbReference>
<sequence length="180" mass="20598">MTRTFSIAEAASITGLSAHTLRYYEQIGLIDPVARRGGVRRYDDDDLRWLQFLVRLRATRMSMREMKRYAQLRRAGAVPDGVTERKTMLERHAATLETDISLLGETLVLIREKIATYETLERSIRRADGVAPIHPRPISGEHGEGDVHEDACARSRRSAGVGHRSRLHGNERLLRRSRRR</sequence>
<evidence type="ECO:0000313" key="4">
    <source>
        <dbReference type="EMBL" id="MTW18660.1"/>
    </source>
</evidence>
<feature type="compositionally biased region" description="Basic and acidic residues" evidence="2">
    <location>
        <begin position="139"/>
        <end position="153"/>
    </location>
</feature>
<dbReference type="GO" id="GO:0003700">
    <property type="term" value="F:DNA-binding transcription factor activity"/>
    <property type="evidence" value="ECO:0007669"/>
    <property type="project" value="InterPro"/>
</dbReference>
<protein>
    <submittedName>
        <fullName evidence="4">MerR family transcriptional regulator</fullName>
    </submittedName>
</protein>
<dbReference type="Proteomes" id="UP000438991">
    <property type="component" value="Unassembled WGS sequence"/>
</dbReference>
<dbReference type="SUPFAM" id="SSF46955">
    <property type="entry name" value="Putative DNA-binding domain"/>
    <property type="match status" value="1"/>
</dbReference>
<dbReference type="PROSITE" id="PS00552">
    <property type="entry name" value="HTH_MERR_1"/>
    <property type="match status" value="1"/>
</dbReference>
<feature type="region of interest" description="Disordered" evidence="2">
    <location>
        <begin position="131"/>
        <end position="180"/>
    </location>
</feature>
<evidence type="ECO:0000256" key="1">
    <source>
        <dbReference type="ARBA" id="ARBA00023125"/>
    </source>
</evidence>
<evidence type="ECO:0000256" key="2">
    <source>
        <dbReference type="SAM" id="MobiDB-lite"/>
    </source>
</evidence>
<dbReference type="GO" id="GO:0003677">
    <property type="term" value="F:DNA binding"/>
    <property type="evidence" value="ECO:0007669"/>
    <property type="project" value="UniProtKB-KW"/>
</dbReference>